<accession>A0ACB6R2P7</accession>
<keyword evidence="2" id="KW-1185">Reference proteome</keyword>
<name>A0ACB6R2P7_9PLEO</name>
<dbReference type="Proteomes" id="UP000799755">
    <property type="component" value="Unassembled WGS sequence"/>
</dbReference>
<evidence type="ECO:0000313" key="2">
    <source>
        <dbReference type="Proteomes" id="UP000799755"/>
    </source>
</evidence>
<gene>
    <name evidence="1" type="ORF">BDR25DRAFT_128515</name>
</gene>
<protein>
    <submittedName>
        <fullName evidence="1">Uncharacterized protein</fullName>
    </submittedName>
</protein>
<comment type="caution">
    <text evidence="1">The sequence shown here is derived from an EMBL/GenBank/DDBJ whole genome shotgun (WGS) entry which is preliminary data.</text>
</comment>
<sequence>MLTFLFSYYQIMASFLDFISPFGKQEHAEDSHFSAVKEDIRLDSRHSGLKIRELGRSGLEIRIGYNLRSVERSPGQKDFPWSIRQTAVYHSFDLETAHTLWVNFKGNKLLKKRVEEVLASSDAHKIGSCSQAFTTSLQQHVLFCDWSGENWRWYINYLETELHKMSRNALAVPVNNSAILKSHVRQHICTDHCAASCGIHVRQSSDDSRDDPQLCLPRYQSKTSPSVRQESPSESTIDKLRGSDWALPARRSYKFLKLFIGPTLSTLRYNRLSSLLSGQSDLTDHSSTSSLTPVAETPGLEEKSDTKRSPNATQDAQQDQWNPQDKNSCAEAGNQASSEESFTIRDLQRMHYIEEQLQEANLVLRMNIENLHDLRQLYSSISSHQGFPTKIKSSCGSDLADFDRRVLGVEKDHRTQLWRTETILQLLNNRKGLLHDIIQYQNMRANELSAKKAQSSADKMEVMTTSMHEIARKTNQETVSMRVITSVTLFFLPGTFVATIMSTDIIRFVDKKSVFQLKGLRIYLAISIPMMMMTFLAWYIVYRVERRRDRLINCTIQGTKGSNRV</sequence>
<proteinExistence type="predicted"/>
<organism evidence="1 2">
    <name type="scientific">Lindgomyces ingoldianus</name>
    <dbReference type="NCBI Taxonomy" id="673940"/>
    <lineage>
        <taxon>Eukaryota</taxon>
        <taxon>Fungi</taxon>
        <taxon>Dikarya</taxon>
        <taxon>Ascomycota</taxon>
        <taxon>Pezizomycotina</taxon>
        <taxon>Dothideomycetes</taxon>
        <taxon>Pleosporomycetidae</taxon>
        <taxon>Pleosporales</taxon>
        <taxon>Lindgomycetaceae</taxon>
        <taxon>Lindgomyces</taxon>
    </lineage>
</organism>
<evidence type="ECO:0000313" key="1">
    <source>
        <dbReference type="EMBL" id="KAF2473093.1"/>
    </source>
</evidence>
<dbReference type="EMBL" id="MU003500">
    <property type="protein sequence ID" value="KAF2473093.1"/>
    <property type="molecule type" value="Genomic_DNA"/>
</dbReference>
<reference evidence="1" key="1">
    <citation type="journal article" date="2020" name="Stud. Mycol.">
        <title>101 Dothideomycetes genomes: a test case for predicting lifestyles and emergence of pathogens.</title>
        <authorList>
            <person name="Haridas S."/>
            <person name="Albert R."/>
            <person name="Binder M."/>
            <person name="Bloem J."/>
            <person name="Labutti K."/>
            <person name="Salamov A."/>
            <person name="Andreopoulos B."/>
            <person name="Baker S."/>
            <person name="Barry K."/>
            <person name="Bills G."/>
            <person name="Bluhm B."/>
            <person name="Cannon C."/>
            <person name="Castanera R."/>
            <person name="Culley D."/>
            <person name="Daum C."/>
            <person name="Ezra D."/>
            <person name="Gonzalez J."/>
            <person name="Henrissat B."/>
            <person name="Kuo A."/>
            <person name="Liang C."/>
            <person name="Lipzen A."/>
            <person name="Lutzoni F."/>
            <person name="Magnuson J."/>
            <person name="Mondo S."/>
            <person name="Nolan M."/>
            <person name="Ohm R."/>
            <person name="Pangilinan J."/>
            <person name="Park H.-J."/>
            <person name="Ramirez L."/>
            <person name="Alfaro M."/>
            <person name="Sun H."/>
            <person name="Tritt A."/>
            <person name="Yoshinaga Y."/>
            <person name="Zwiers L.-H."/>
            <person name="Turgeon B."/>
            <person name="Goodwin S."/>
            <person name="Spatafora J."/>
            <person name="Crous P."/>
            <person name="Grigoriev I."/>
        </authorList>
    </citation>
    <scope>NUCLEOTIDE SEQUENCE</scope>
    <source>
        <strain evidence="1">ATCC 200398</strain>
    </source>
</reference>